<dbReference type="Proteomes" id="UP001152320">
    <property type="component" value="Chromosome 7"/>
</dbReference>
<dbReference type="PANTHER" id="PTHR46534:SF1">
    <property type="entry name" value="IGGFC-BINDING PROTEIN N-TERMINAL DOMAIN-CONTAINING PROTEIN"/>
    <property type="match status" value="1"/>
</dbReference>
<proteinExistence type="predicted"/>
<dbReference type="AlphaFoldDB" id="A0A9Q1HAP0"/>
<organism evidence="2 3">
    <name type="scientific">Holothuria leucospilota</name>
    <name type="common">Black long sea cucumber</name>
    <name type="synonym">Mertensiothuria leucospilota</name>
    <dbReference type="NCBI Taxonomy" id="206669"/>
    <lineage>
        <taxon>Eukaryota</taxon>
        <taxon>Metazoa</taxon>
        <taxon>Echinodermata</taxon>
        <taxon>Eleutherozoa</taxon>
        <taxon>Echinozoa</taxon>
        <taxon>Holothuroidea</taxon>
        <taxon>Aspidochirotacea</taxon>
        <taxon>Aspidochirotida</taxon>
        <taxon>Holothuriidae</taxon>
        <taxon>Holothuria</taxon>
    </lineage>
</organism>
<evidence type="ECO:0000313" key="2">
    <source>
        <dbReference type="EMBL" id="KAJ8038623.1"/>
    </source>
</evidence>
<feature type="domain" description="IgGFc-binding protein N-terminal" evidence="1">
    <location>
        <begin position="177"/>
        <end position="340"/>
    </location>
</feature>
<sequence length="344" mass="37969">MLLGRRLQRTDCNSQGTNQYSPQLRYNLHSLYPKITSIEMAVCRILLIVLVIINVCISLYEVQGQEDCSHQGTTRGRRFAIAFTVNYEGVVNITELSISVVAFSNNPTTVTVSSKFQIDGIPFQETFEIQPRGFHRVSVPSELILGPTYERSNKVIELTASSDVSVHGLNYAPFTTDAFLGIPVDHLGLNYVVMSYEESNQWPSLFAVVGVEDNTQVFATLTGTVTFNGDTYASGDVLDFIVNKNEVVQIVSDRDFFGGSIIKSDKPVAFFSGDLCARTPGSTCDILSEQIVPVRSWGTTHIYTATGSSRDSSIYAIYAYYEDTIVSVPGLNAITLQPGENFKR</sequence>
<dbReference type="PANTHER" id="PTHR46534">
    <property type="entry name" value="IGGFC_BINDING DOMAIN-CONTAINING PROTEIN"/>
    <property type="match status" value="1"/>
</dbReference>
<dbReference type="OrthoDB" id="10005154at2759"/>
<name>A0A9Q1HAP0_HOLLE</name>
<keyword evidence="3" id="KW-1185">Reference proteome</keyword>
<dbReference type="Pfam" id="PF17517">
    <property type="entry name" value="IgGFc_binding"/>
    <property type="match status" value="1"/>
</dbReference>
<protein>
    <submittedName>
        <fullName evidence="2">IgGFc-binding protein</fullName>
    </submittedName>
</protein>
<gene>
    <name evidence="2" type="ORF">HOLleu_16089</name>
</gene>
<evidence type="ECO:0000259" key="1">
    <source>
        <dbReference type="Pfam" id="PF17517"/>
    </source>
</evidence>
<comment type="caution">
    <text evidence="2">The sequence shown here is derived from an EMBL/GenBank/DDBJ whole genome shotgun (WGS) entry which is preliminary data.</text>
</comment>
<accession>A0A9Q1HAP0</accession>
<dbReference type="EMBL" id="JAIZAY010000007">
    <property type="protein sequence ID" value="KAJ8038623.1"/>
    <property type="molecule type" value="Genomic_DNA"/>
</dbReference>
<evidence type="ECO:0000313" key="3">
    <source>
        <dbReference type="Proteomes" id="UP001152320"/>
    </source>
</evidence>
<dbReference type="InterPro" id="IPR035234">
    <property type="entry name" value="IgGFc-bd_N"/>
</dbReference>
<reference evidence="2" key="1">
    <citation type="submission" date="2021-10" db="EMBL/GenBank/DDBJ databases">
        <title>Tropical sea cucumber genome reveals ecological adaptation and Cuvierian tubules defense mechanism.</title>
        <authorList>
            <person name="Chen T."/>
        </authorList>
    </citation>
    <scope>NUCLEOTIDE SEQUENCE</scope>
    <source>
        <strain evidence="2">Nanhai2018</strain>
        <tissue evidence="2">Muscle</tissue>
    </source>
</reference>